<protein>
    <submittedName>
        <fullName evidence="2">Uncharacterized protein LOC142174310</fullName>
    </submittedName>
</protein>
<gene>
    <name evidence="2" type="primary">LOC142174310</name>
</gene>
<evidence type="ECO:0000313" key="1">
    <source>
        <dbReference type="Proteomes" id="UP000790787"/>
    </source>
</evidence>
<reference evidence="2" key="2">
    <citation type="submission" date="2025-08" db="UniProtKB">
        <authorList>
            <consortium name="RefSeq"/>
        </authorList>
    </citation>
    <scope>IDENTIFICATION</scope>
    <source>
        <tissue evidence="2">Leaf</tissue>
    </source>
</reference>
<accession>A0AC58TG36</accession>
<keyword evidence="1" id="KW-1185">Reference proteome</keyword>
<dbReference type="RefSeq" id="XP_075096193.1">
    <property type="nucleotide sequence ID" value="XM_075240092.1"/>
</dbReference>
<name>A0AC58TG36_TOBAC</name>
<reference evidence="1" key="1">
    <citation type="journal article" date="2014" name="Nat. Commun.">
        <title>The tobacco genome sequence and its comparison with those of tomato and potato.</title>
        <authorList>
            <person name="Sierro N."/>
            <person name="Battey J.N."/>
            <person name="Ouadi S."/>
            <person name="Bakaher N."/>
            <person name="Bovet L."/>
            <person name="Willig A."/>
            <person name="Goepfert S."/>
            <person name="Peitsch M.C."/>
            <person name="Ivanov N.V."/>
        </authorList>
    </citation>
    <scope>NUCLEOTIDE SEQUENCE [LARGE SCALE GENOMIC DNA]</scope>
</reference>
<sequence length="189" mass="20606">MKKVANVPGFEYHTKCKGLKLNHLFFANDVLLFCKGAYQSVFLMLRGLWYFSRASGLCTNAGKSNIFSSNIDQQSPMNLCDMTGYQKGSLPFKYLEFQSQLKSTLDRKDVSNRASLVAWDLVFRPKKMGGLGMKNGVAALGGTTNLLMTAAGIGGKSARSRTSLRKGMSNKGGWQGMEGIPLKVVTAGE</sequence>
<evidence type="ECO:0000313" key="2">
    <source>
        <dbReference type="RefSeq" id="XP_075096193.1"/>
    </source>
</evidence>
<proteinExistence type="predicted"/>
<dbReference type="Proteomes" id="UP000790787">
    <property type="component" value="Chromosome 20"/>
</dbReference>
<organism evidence="1 2">
    <name type="scientific">Nicotiana tabacum</name>
    <name type="common">Common tobacco</name>
    <dbReference type="NCBI Taxonomy" id="4097"/>
    <lineage>
        <taxon>Eukaryota</taxon>
        <taxon>Viridiplantae</taxon>
        <taxon>Streptophyta</taxon>
        <taxon>Embryophyta</taxon>
        <taxon>Tracheophyta</taxon>
        <taxon>Spermatophyta</taxon>
        <taxon>Magnoliopsida</taxon>
        <taxon>eudicotyledons</taxon>
        <taxon>Gunneridae</taxon>
        <taxon>Pentapetalae</taxon>
        <taxon>asterids</taxon>
        <taxon>lamiids</taxon>
        <taxon>Solanales</taxon>
        <taxon>Solanaceae</taxon>
        <taxon>Nicotianoideae</taxon>
        <taxon>Nicotianeae</taxon>
        <taxon>Nicotiana</taxon>
    </lineage>
</organism>